<evidence type="ECO:0000313" key="2">
    <source>
        <dbReference type="Proteomes" id="UP001306508"/>
    </source>
</evidence>
<proteinExistence type="predicted"/>
<name>A0AAN7WKZ2_9SACH</name>
<reference evidence="2" key="1">
    <citation type="submission" date="2023-07" db="EMBL/GenBank/DDBJ databases">
        <title>A draft genome of Kazachstania heterogenica Y-27499.</title>
        <authorList>
            <person name="Donic C."/>
            <person name="Kralova J.S."/>
            <person name="Fidel L."/>
            <person name="Ben-Dor S."/>
            <person name="Jung S."/>
        </authorList>
    </citation>
    <scope>NUCLEOTIDE SEQUENCE [LARGE SCALE GENOMIC DNA]</scope>
    <source>
        <strain evidence="2">Y27499</strain>
    </source>
</reference>
<comment type="caution">
    <text evidence="1">The sequence shown here is derived from an EMBL/GenBank/DDBJ whole genome shotgun (WGS) entry which is preliminary data.</text>
</comment>
<dbReference type="Proteomes" id="UP001306508">
    <property type="component" value="Unassembled WGS sequence"/>
</dbReference>
<evidence type="ECO:0000313" key="1">
    <source>
        <dbReference type="EMBL" id="KAK5773532.1"/>
    </source>
</evidence>
<keyword evidence="2" id="KW-1185">Reference proteome</keyword>
<dbReference type="EMBL" id="JAWIZZ010000076">
    <property type="protein sequence ID" value="KAK5773532.1"/>
    <property type="molecule type" value="Genomic_DNA"/>
</dbReference>
<dbReference type="AlphaFoldDB" id="A0AAN7WKZ2"/>
<sequence length="88" mass="9826">MEITGYYKVPLIGMYIPFAEVVDVVIVIIDSSEVFKCDISFTYSGSAVYKLTNSTTMNTTMLNSYNEEVIITYNEVIPAPITTTSHIN</sequence>
<accession>A0AAN7WKZ2</accession>
<protein>
    <submittedName>
        <fullName evidence="1">Uncharacterized protein</fullName>
    </submittedName>
</protein>
<organism evidence="1 2">
    <name type="scientific">Arxiozyma heterogenica</name>
    <dbReference type="NCBI Taxonomy" id="278026"/>
    <lineage>
        <taxon>Eukaryota</taxon>
        <taxon>Fungi</taxon>
        <taxon>Dikarya</taxon>
        <taxon>Ascomycota</taxon>
        <taxon>Saccharomycotina</taxon>
        <taxon>Saccharomycetes</taxon>
        <taxon>Saccharomycetales</taxon>
        <taxon>Saccharomycetaceae</taxon>
        <taxon>Arxiozyma</taxon>
    </lineage>
</organism>
<gene>
    <name evidence="1" type="ORF">RI543_005190</name>
</gene>